<feature type="transmembrane region" description="Helical" evidence="9">
    <location>
        <begin position="16"/>
        <end position="38"/>
    </location>
</feature>
<dbReference type="Gene3D" id="3.30.450.40">
    <property type="match status" value="1"/>
</dbReference>
<evidence type="ECO:0000256" key="7">
    <source>
        <dbReference type="ARBA" id="ARBA00023136"/>
    </source>
</evidence>
<dbReference type="PANTHER" id="PTHR24421">
    <property type="entry name" value="NITRATE/NITRITE SENSOR PROTEIN NARX-RELATED"/>
    <property type="match status" value="1"/>
</dbReference>
<comment type="subcellular location">
    <subcellularLocation>
        <location evidence="1">Cell membrane</location>
        <topology evidence="1">Multi-pass membrane protein</topology>
    </subcellularLocation>
</comment>
<dbReference type="EMBL" id="UOEU01000431">
    <property type="protein sequence ID" value="VAW33231.1"/>
    <property type="molecule type" value="Genomic_DNA"/>
</dbReference>
<dbReference type="AlphaFoldDB" id="A0A3B0UQ00"/>
<dbReference type="SMART" id="SM00065">
    <property type="entry name" value="GAF"/>
    <property type="match status" value="1"/>
</dbReference>
<keyword evidence="3" id="KW-0808">Transferase</keyword>
<evidence type="ECO:0000256" key="5">
    <source>
        <dbReference type="ARBA" id="ARBA00022777"/>
    </source>
</evidence>
<dbReference type="SUPFAM" id="SSF55781">
    <property type="entry name" value="GAF domain-like"/>
    <property type="match status" value="1"/>
</dbReference>
<accession>A0A3B0UQ00</accession>
<dbReference type="InterPro" id="IPR003018">
    <property type="entry name" value="GAF"/>
</dbReference>
<keyword evidence="4 9" id="KW-0812">Transmembrane</keyword>
<dbReference type="InterPro" id="IPR036890">
    <property type="entry name" value="HATPase_C_sf"/>
</dbReference>
<keyword evidence="8" id="KW-0175">Coiled coil</keyword>
<keyword evidence="6 9" id="KW-1133">Transmembrane helix</keyword>
<proteinExistence type="predicted"/>
<dbReference type="InterPro" id="IPR050482">
    <property type="entry name" value="Sensor_HK_TwoCompSys"/>
</dbReference>
<dbReference type="Pfam" id="PF13185">
    <property type="entry name" value="GAF_2"/>
    <property type="match status" value="1"/>
</dbReference>
<evidence type="ECO:0000256" key="4">
    <source>
        <dbReference type="ARBA" id="ARBA00022692"/>
    </source>
</evidence>
<dbReference type="InterPro" id="IPR011712">
    <property type="entry name" value="Sig_transdc_His_kin_sub3_dim/P"/>
</dbReference>
<dbReference type="Gene3D" id="3.30.565.10">
    <property type="entry name" value="Histidine kinase-like ATPase, C-terminal domain"/>
    <property type="match status" value="1"/>
</dbReference>
<evidence type="ECO:0000256" key="8">
    <source>
        <dbReference type="SAM" id="Coils"/>
    </source>
</evidence>
<dbReference type="GO" id="GO:0005886">
    <property type="term" value="C:plasma membrane"/>
    <property type="evidence" value="ECO:0007669"/>
    <property type="project" value="UniProtKB-SubCell"/>
</dbReference>
<feature type="non-terminal residue" evidence="11">
    <location>
        <position position="449"/>
    </location>
</feature>
<protein>
    <recommendedName>
        <fullName evidence="10">GAF domain-containing protein</fullName>
    </recommendedName>
</protein>
<keyword evidence="5" id="KW-0418">Kinase</keyword>
<gene>
    <name evidence="11" type="ORF">MNBD_CHLOROFLEXI01-4479</name>
</gene>
<feature type="domain" description="GAF" evidence="10">
    <location>
        <begin position="123"/>
        <end position="265"/>
    </location>
</feature>
<feature type="transmembrane region" description="Helical" evidence="9">
    <location>
        <begin position="50"/>
        <end position="72"/>
    </location>
</feature>
<evidence type="ECO:0000256" key="6">
    <source>
        <dbReference type="ARBA" id="ARBA00022989"/>
    </source>
</evidence>
<evidence type="ECO:0000256" key="9">
    <source>
        <dbReference type="SAM" id="Phobius"/>
    </source>
</evidence>
<keyword evidence="2" id="KW-1003">Cell membrane</keyword>
<dbReference type="PANTHER" id="PTHR24421:SF37">
    <property type="entry name" value="SENSOR HISTIDINE KINASE NARS"/>
    <property type="match status" value="1"/>
</dbReference>
<name>A0A3B0UQ00_9ZZZZ</name>
<evidence type="ECO:0000259" key="10">
    <source>
        <dbReference type="SMART" id="SM00065"/>
    </source>
</evidence>
<evidence type="ECO:0000256" key="2">
    <source>
        <dbReference type="ARBA" id="ARBA00022475"/>
    </source>
</evidence>
<reference evidence="11" key="1">
    <citation type="submission" date="2018-06" db="EMBL/GenBank/DDBJ databases">
        <authorList>
            <person name="Zhirakovskaya E."/>
        </authorList>
    </citation>
    <scope>NUCLEOTIDE SEQUENCE</scope>
</reference>
<sequence length="449" mass="49998">MSKNIAAKIKKEFQRLNWILVGGFLLLIIIMVAAFFVAYSLFLNVQLGEWLPGLIIAGLTSSITLAFVYYLVDRYSERIQTTTTQIMDAELHQLRAANNRAKSLQSMASVMRATLSFERVVEEALDVCSLAIQEMGIPRQSLVGAVFLFNGDDLIPVATRRFTAVDIEKQLYGKRGVVGAALTQAEPVTTDQPRQDPELRQFVAFHNCLTAACIPLRAGFQIFGAIVIGSDTAVKFDKEHFELFNGVADQAVIALQNAQLYQRLNAEKQRIIEADEEARKELSRALHDGPTQTIAAIAMRINFIRSLLARDPEQAMSELEKVEELAKQTSKDIRGMLFTLRPLVLETQGLGPAVETVITRLKETDNLNIRLVGSEQGELLNEQAQGVVFSIVEEALGNIRKYAKASKIQVRFWQEDNLFVALVQDNGVGFDVQEVNRDYSSRGSLGMVN</sequence>
<keyword evidence="7 9" id="KW-0472">Membrane</keyword>
<evidence type="ECO:0000313" key="11">
    <source>
        <dbReference type="EMBL" id="VAW33231.1"/>
    </source>
</evidence>
<dbReference type="GO" id="GO:0000155">
    <property type="term" value="F:phosphorelay sensor kinase activity"/>
    <property type="evidence" value="ECO:0007669"/>
    <property type="project" value="InterPro"/>
</dbReference>
<feature type="coiled-coil region" evidence="8">
    <location>
        <begin position="257"/>
        <end position="285"/>
    </location>
</feature>
<organism evidence="11">
    <name type="scientific">hydrothermal vent metagenome</name>
    <dbReference type="NCBI Taxonomy" id="652676"/>
    <lineage>
        <taxon>unclassified sequences</taxon>
        <taxon>metagenomes</taxon>
        <taxon>ecological metagenomes</taxon>
    </lineage>
</organism>
<evidence type="ECO:0000256" key="3">
    <source>
        <dbReference type="ARBA" id="ARBA00022679"/>
    </source>
</evidence>
<evidence type="ECO:0000256" key="1">
    <source>
        <dbReference type="ARBA" id="ARBA00004651"/>
    </source>
</evidence>
<dbReference type="Gene3D" id="1.20.5.1930">
    <property type="match status" value="1"/>
</dbReference>
<dbReference type="InterPro" id="IPR029016">
    <property type="entry name" value="GAF-like_dom_sf"/>
</dbReference>
<dbReference type="GO" id="GO:0046983">
    <property type="term" value="F:protein dimerization activity"/>
    <property type="evidence" value="ECO:0007669"/>
    <property type="project" value="InterPro"/>
</dbReference>
<dbReference type="Pfam" id="PF07730">
    <property type="entry name" value="HisKA_3"/>
    <property type="match status" value="1"/>
</dbReference>
<dbReference type="SUPFAM" id="SSF55874">
    <property type="entry name" value="ATPase domain of HSP90 chaperone/DNA topoisomerase II/histidine kinase"/>
    <property type="match status" value="1"/>
</dbReference>